<keyword evidence="1" id="KW-0812">Transmembrane</keyword>
<feature type="transmembrane region" description="Helical" evidence="1">
    <location>
        <begin position="97"/>
        <end position="116"/>
    </location>
</feature>
<accession>A0A2M9XH43</accession>
<proteinExistence type="predicted"/>
<keyword evidence="3" id="KW-1185">Reference proteome</keyword>
<dbReference type="InterPro" id="IPR029377">
    <property type="entry name" value="TMEM220"/>
</dbReference>
<dbReference type="RefSeq" id="WP_100704760.1">
    <property type="nucleotide sequence ID" value="NZ_NPDL01000004.1"/>
</dbReference>
<dbReference type="OrthoDB" id="329078at2"/>
<reference evidence="2 3" key="1">
    <citation type="submission" date="2017-07" db="EMBL/GenBank/DDBJ databases">
        <title>Leptospira spp. isolated from tropical soils.</title>
        <authorList>
            <person name="Thibeaux R."/>
            <person name="Iraola G."/>
            <person name="Ferres I."/>
            <person name="Bierque E."/>
            <person name="Girault D."/>
            <person name="Soupe-Gilbert M.-E."/>
            <person name="Picardeau M."/>
            <person name="Goarant C."/>
        </authorList>
    </citation>
    <scope>NUCLEOTIDE SEQUENCE [LARGE SCALE GENOMIC DNA]</scope>
    <source>
        <strain evidence="2 3">MCA1-C-A1</strain>
    </source>
</reference>
<organism evidence="2 3">
    <name type="scientific">Leptospira hartskeerlii</name>
    <dbReference type="NCBI Taxonomy" id="2023177"/>
    <lineage>
        <taxon>Bacteria</taxon>
        <taxon>Pseudomonadati</taxon>
        <taxon>Spirochaetota</taxon>
        <taxon>Spirochaetia</taxon>
        <taxon>Leptospirales</taxon>
        <taxon>Leptospiraceae</taxon>
        <taxon>Leptospira</taxon>
    </lineage>
</organism>
<evidence type="ECO:0000256" key="1">
    <source>
        <dbReference type="SAM" id="Phobius"/>
    </source>
</evidence>
<evidence type="ECO:0008006" key="4">
    <source>
        <dbReference type="Google" id="ProtNLM"/>
    </source>
</evidence>
<name>A0A2M9XH43_9LEPT</name>
<dbReference type="AlphaFoldDB" id="A0A2M9XH43"/>
<evidence type="ECO:0000313" key="3">
    <source>
        <dbReference type="Proteomes" id="UP000232196"/>
    </source>
</evidence>
<keyword evidence="1" id="KW-0472">Membrane</keyword>
<dbReference type="Proteomes" id="UP000232196">
    <property type="component" value="Unassembled WGS sequence"/>
</dbReference>
<keyword evidence="1" id="KW-1133">Transmembrane helix</keyword>
<comment type="caution">
    <text evidence="2">The sequence shown here is derived from an EMBL/GenBank/DDBJ whole genome shotgun (WGS) entry which is preliminary data.</text>
</comment>
<dbReference type="Pfam" id="PF15071">
    <property type="entry name" value="TMEM220"/>
    <property type="match status" value="1"/>
</dbReference>
<sequence length="124" mass="14138">MIFKIISLLLAAYFIFAGAVQYNDPDPLHWMLLYFTSSLACILAAFDKDKLPLLYIIIGMAGIEIAATVDGFFDWLRSGNENLITAKMTDEKPYIELGREFLGALISLVVIVWLWYRKRPNNSK</sequence>
<protein>
    <recommendedName>
        <fullName evidence="4">Transmembrane family 220, helix</fullName>
    </recommendedName>
</protein>
<dbReference type="EMBL" id="NPDN01000001">
    <property type="protein sequence ID" value="PJZ27008.1"/>
    <property type="molecule type" value="Genomic_DNA"/>
</dbReference>
<feature type="transmembrane region" description="Helical" evidence="1">
    <location>
        <begin position="29"/>
        <end position="46"/>
    </location>
</feature>
<evidence type="ECO:0000313" key="2">
    <source>
        <dbReference type="EMBL" id="PJZ27008.1"/>
    </source>
</evidence>
<gene>
    <name evidence="2" type="ORF">CH357_00075</name>
</gene>
<feature type="transmembrane region" description="Helical" evidence="1">
    <location>
        <begin position="53"/>
        <end position="73"/>
    </location>
</feature>